<evidence type="ECO:0000259" key="11">
    <source>
        <dbReference type="Pfam" id="PF09342"/>
    </source>
</evidence>
<dbReference type="InterPro" id="IPR009003">
    <property type="entry name" value="Peptidase_S1_PA"/>
</dbReference>
<dbReference type="GeneID" id="100678276"/>
<dbReference type="InterPro" id="IPR043504">
    <property type="entry name" value="Peptidase_S1_PA_chymotrypsin"/>
</dbReference>
<feature type="region of interest" description="Disordered" evidence="9">
    <location>
        <begin position="292"/>
        <end position="315"/>
    </location>
</feature>
<feature type="disulfide bond" evidence="8">
    <location>
        <begin position="543"/>
        <end position="558"/>
    </location>
</feature>
<dbReference type="Proteomes" id="UP000002358">
    <property type="component" value="Chromosome 4"/>
</dbReference>
<feature type="region of interest" description="Disordered" evidence="9">
    <location>
        <begin position="452"/>
        <end position="476"/>
    </location>
</feature>
<dbReference type="Gene3D" id="2.40.10.10">
    <property type="entry name" value="Trypsin-like serine proteases"/>
    <property type="match status" value="1"/>
</dbReference>
<dbReference type="EnsemblMetazoa" id="XM_031930516">
    <property type="protein sequence ID" value="XP_031786376"/>
    <property type="gene ID" value="LOC100678276"/>
</dbReference>
<feature type="compositionally biased region" description="Basic and acidic residues" evidence="9">
    <location>
        <begin position="292"/>
        <end position="311"/>
    </location>
</feature>
<evidence type="ECO:0000256" key="7">
    <source>
        <dbReference type="ARBA" id="ARBA00023157"/>
    </source>
</evidence>
<evidence type="ECO:0000256" key="9">
    <source>
        <dbReference type="SAM" id="MobiDB-lite"/>
    </source>
</evidence>
<keyword evidence="4" id="KW-0677">Repeat</keyword>
<evidence type="ECO:0000256" key="6">
    <source>
        <dbReference type="ARBA" id="ARBA00023136"/>
    </source>
</evidence>
<dbReference type="InterPro" id="IPR002172">
    <property type="entry name" value="LDrepeatLR_classA_rpt"/>
</dbReference>
<dbReference type="GO" id="GO:0016192">
    <property type="term" value="P:vesicle-mediated transport"/>
    <property type="evidence" value="ECO:0007669"/>
    <property type="project" value="UniProtKB-ARBA"/>
</dbReference>
<comment type="caution">
    <text evidence="8">Lacks conserved residue(s) required for the propagation of feature annotation.</text>
</comment>
<dbReference type="InParanoid" id="A0A7M7QEI4"/>
<dbReference type="Pfam" id="PF00057">
    <property type="entry name" value="Ldl_recept_a"/>
    <property type="match status" value="3"/>
</dbReference>
<feature type="compositionally biased region" description="Low complexity" evidence="9">
    <location>
        <begin position="461"/>
        <end position="476"/>
    </location>
</feature>
<feature type="disulfide bond" evidence="8">
    <location>
        <begin position="1096"/>
        <end position="1114"/>
    </location>
</feature>
<dbReference type="PRINTS" id="PR00261">
    <property type="entry name" value="LDLRECEPTOR"/>
</dbReference>
<evidence type="ECO:0000256" key="4">
    <source>
        <dbReference type="ARBA" id="ARBA00022737"/>
    </source>
</evidence>
<evidence type="ECO:0000256" key="8">
    <source>
        <dbReference type="PROSITE-ProRule" id="PRU00124"/>
    </source>
</evidence>
<evidence type="ECO:0000313" key="13">
    <source>
        <dbReference type="Proteomes" id="UP000002358"/>
    </source>
</evidence>
<dbReference type="RefSeq" id="XP_031786376.1">
    <property type="nucleotide sequence ID" value="XM_031930516.1"/>
</dbReference>
<feature type="disulfide bond" evidence="8">
    <location>
        <begin position="720"/>
        <end position="735"/>
    </location>
</feature>
<feature type="region of interest" description="Disordered" evidence="9">
    <location>
        <begin position="356"/>
        <end position="390"/>
    </location>
</feature>
<dbReference type="InterPro" id="IPR015420">
    <property type="entry name" value="Peptidase_S1A_nudel"/>
</dbReference>
<dbReference type="SUPFAM" id="SSF57424">
    <property type="entry name" value="LDL receptor-like module"/>
    <property type="match status" value="6"/>
</dbReference>
<feature type="domain" description="Peptidase S1A nudel" evidence="11">
    <location>
        <begin position="875"/>
        <end position="989"/>
    </location>
</feature>
<name>A0A7M7QEI4_NASVI</name>
<feature type="disulfide bond" evidence="8">
    <location>
        <begin position="1141"/>
        <end position="1153"/>
    </location>
</feature>
<feature type="disulfide bond" evidence="8">
    <location>
        <begin position="524"/>
        <end position="536"/>
    </location>
</feature>
<accession>A0A7M7QEI4</accession>
<feature type="compositionally biased region" description="Pro residues" evidence="9">
    <location>
        <begin position="362"/>
        <end position="373"/>
    </location>
</feature>
<dbReference type="GO" id="GO:0012505">
    <property type="term" value="C:endomembrane system"/>
    <property type="evidence" value="ECO:0007669"/>
    <property type="project" value="UniProtKB-SubCell"/>
</dbReference>
<dbReference type="Pfam" id="PF09342">
    <property type="entry name" value="DUF1986"/>
    <property type="match status" value="1"/>
</dbReference>
<reference evidence="12" key="1">
    <citation type="submission" date="2021-01" db="UniProtKB">
        <authorList>
            <consortium name="EnsemblMetazoa"/>
        </authorList>
    </citation>
    <scope>IDENTIFICATION</scope>
</reference>
<keyword evidence="6 10" id="KW-0472">Membrane</keyword>
<dbReference type="PROSITE" id="PS50068">
    <property type="entry name" value="LDLRA_2"/>
    <property type="match status" value="6"/>
</dbReference>
<feature type="compositionally biased region" description="Low complexity" evidence="9">
    <location>
        <begin position="374"/>
        <end position="390"/>
    </location>
</feature>
<feature type="transmembrane region" description="Helical" evidence="10">
    <location>
        <begin position="46"/>
        <end position="68"/>
    </location>
</feature>
<evidence type="ECO:0000256" key="1">
    <source>
        <dbReference type="ARBA" id="ARBA00004167"/>
    </source>
</evidence>
<dbReference type="SMART" id="SM00192">
    <property type="entry name" value="LDLa"/>
    <property type="match status" value="6"/>
</dbReference>
<feature type="disulfide bond" evidence="8">
    <location>
        <begin position="682"/>
        <end position="697"/>
    </location>
</feature>
<dbReference type="GO" id="GO:0005886">
    <property type="term" value="C:plasma membrane"/>
    <property type="evidence" value="ECO:0007669"/>
    <property type="project" value="TreeGrafter"/>
</dbReference>
<dbReference type="Gene3D" id="4.10.400.10">
    <property type="entry name" value="Low-density Lipoprotein Receptor"/>
    <property type="match status" value="6"/>
</dbReference>
<dbReference type="CDD" id="cd00112">
    <property type="entry name" value="LDLa"/>
    <property type="match status" value="7"/>
</dbReference>
<evidence type="ECO:0000256" key="5">
    <source>
        <dbReference type="ARBA" id="ARBA00022989"/>
    </source>
</evidence>
<proteinExistence type="predicted"/>
<evidence type="ECO:0000313" key="12">
    <source>
        <dbReference type="EnsemblMetazoa" id="XP_031786376"/>
    </source>
</evidence>
<evidence type="ECO:0000256" key="3">
    <source>
        <dbReference type="ARBA" id="ARBA00022692"/>
    </source>
</evidence>
<dbReference type="PANTHER" id="PTHR24270:SF61">
    <property type="entry name" value="EGF-LIKE DOMAIN-CONTAINING PROTEIN"/>
    <property type="match status" value="1"/>
</dbReference>
<keyword evidence="13" id="KW-1185">Reference proteome</keyword>
<keyword evidence="7 8" id="KW-1015">Disulfide bond</keyword>
<keyword evidence="5 10" id="KW-1133">Transmembrane helix</keyword>
<feature type="disulfide bond" evidence="8">
    <location>
        <begin position="1148"/>
        <end position="1166"/>
    </location>
</feature>
<comment type="subcellular location">
    <subcellularLocation>
        <location evidence="2">Endomembrane system</location>
    </subcellularLocation>
    <subcellularLocation>
        <location evidence="1">Membrane</location>
        <topology evidence="1">Single-pass membrane protein</topology>
    </subcellularLocation>
</comment>
<sequence length="1359" mass="154396">MDFKVSQKRSALSIPYVELTARTHEFDGAKSKRSCFGSLFSYKTSFVALLFSISLLACFVLVMIYVTLQSEGYFGQTRIDGDEVPLMSQISLSMGPETQDTVLAVAADERLLYSEDRPRKIRLKRQASQSLPDCRARQEECRIVLSGVRGITKAMNQKLDRLHQSLVQHGILKETDSKDAKFKKILECLQCRNTINHHQPQNDDKGIEGLLPNSFGRHSDDRISDLLPFFENHVYSHDEDESNERTERIPKTPMPAVSKQVLESVTNTSKLASGAKITEILYNTTIVERDEDDRRQAASAREESQVTRNVDEASPIIVPTAETTQTSQQIQFTPQSSWPSIPVCFYGPPSSSNSYQFKPSSPFFPVPQQPPAAPTTYGQQQQQQQPQHAANMNQQIKYFFPNGQPAPPFTPNFPQIMTQQFSSQMTQPMMNPMMNPIMMNQRGNNNMPLYCTYVPSPGSPPGNQQQPQQQQQQQQFQFSPMNIAGFQRQYNAMSRSKEAEKLKQELQTKSTYDESDEKYWTLECAGFWCNPPYKKCIAAEARCDGRVDCMGAEDEIDCPEIGYYERFRPESKQKSQDDSEGWQIPMMTDRPAEGASGNFAVLPTNAPAPVPPVTDNAVVDTETTTFTITIPVLAPQFSCKRIVQTIPLEKRCDNVYDCEDTSDEEDCTCKDYLRFEQPNAICDGHVDCFDGSDEQECDFCNEDQYHCHRSGGCIPKQKRCDQSMDCKLNEDELDCFALTDGQHVNFDLDKRPHLNLEGVMTSYNNGVWRPSCFNSEYQNFTKRMAVGQKFCEYFGFRNVDSAEQILVNTHRLKERQASKDHPISYEYPPQVTPAQRDAKDKTCYGLHLRCKPILDRKVNVHLKVDPKTNKRDYLWPWEASVFVDGKYHCSAVLLENDLLLSSSVCGNGIDLRKNYTTATLGVSSPDLPFNSPYQQTSQIVDIKPLKNSDASLFRLKDGINMTRYVQPLYLEKRIFPAAKEDTCVALGVNDRHERKMQFLQPIVDNCPKCHRCYTERSDNASTCSRTNETVNWSGNVVCFSKGGWYPAAVFQDKDQNCGFSSKQVLNSIDYIHAHLSQAIDEKVEQFDEPKCEGIRCSMGKCIPWEQVCDGVRECRDGADESPEHCQKMKERCESDVLECKCSKSELRCGNGKCVPKEMFCDGKVDCADGSDEPSVCNCGEYLKLTEPKRVCDGRRHCLDKSDENYQNCLCKDSSFKCHRSFVNGTVACISQDFVCDGESDCPFGEDEAEDVCWAIKSDKKDLKGKGEVMRRDFGVLHSECFPRPVQTQREVTNMCTKLGYTSGILLDGKQTSDTQYVARDDFYMFQLNNYTWLSMREDKSFGVWVKPESSCFRLFVQCI</sequence>
<dbReference type="PANTHER" id="PTHR24270">
    <property type="entry name" value="LOW-DENSITY LIPOPROTEIN RECEPTOR-RELATED"/>
    <property type="match status" value="1"/>
</dbReference>
<protein>
    <recommendedName>
        <fullName evidence="11">Peptidase S1A nudel domain-containing protein</fullName>
    </recommendedName>
</protein>
<evidence type="ECO:0000256" key="10">
    <source>
        <dbReference type="SAM" id="Phobius"/>
    </source>
</evidence>
<evidence type="ECO:0000256" key="2">
    <source>
        <dbReference type="ARBA" id="ARBA00004308"/>
    </source>
</evidence>
<keyword evidence="3 10" id="KW-0812">Transmembrane</keyword>
<dbReference type="OrthoDB" id="10016557at2759"/>
<dbReference type="SUPFAM" id="SSF50494">
    <property type="entry name" value="Trypsin-like serine proteases"/>
    <property type="match status" value="1"/>
</dbReference>
<organism evidence="12 13">
    <name type="scientific">Nasonia vitripennis</name>
    <name type="common">Parasitic wasp</name>
    <dbReference type="NCBI Taxonomy" id="7425"/>
    <lineage>
        <taxon>Eukaryota</taxon>
        <taxon>Metazoa</taxon>
        <taxon>Ecdysozoa</taxon>
        <taxon>Arthropoda</taxon>
        <taxon>Hexapoda</taxon>
        <taxon>Insecta</taxon>
        <taxon>Pterygota</taxon>
        <taxon>Neoptera</taxon>
        <taxon>Endopterygota</taxon>
        <taxon>Hymenoptera</taxon>
        <taxon>Apocrita</taxon>
        <taxon>Proctotrupomorpha</taxon>
        <taxon>Chalcidoidea</taxon>
        <taxon>Pteromalidae</taxon>
        <taxon>Pteromalinae</taxon>
        <taxon>Nasonia</taxon>
    </lineage>
</organism>
<dbReference type="InterPro" id="IPR023415">
    <property type="entry name" value="LDLR_class-A_CS"/>
</dbReference>
<dbReference type="SMR" id="A0A7M7QEI4"/>
<dbReference type="PROSITE" id="PS01209">
    <property type="entry name" value="LDLRA_1"/>
    <property type="match status" value="3"/>
</dbReference>
<dbReference type="InterPro" id="IPR050685">
    <property type="entry name" value="LDLR"/>
</dbReference>
<dbReference type="InterPro" id="IPR036055">
    <property type="entry name" value="LDL_receptor-like_sf"/>
</dbReference>